<evidence type="ECO:0000313" key="9">
    <source>
        <dbReference type="Proteomes" id="UP001595945"/>
    </source>
</evidence>
<dbReference type="GeneID" id="73047055"/>
<evidence type="ECO:0000256" key="4">
    <source>
        <dbReference type="ARBA" id="ARBA00022679"/>
    </source>
</evidence>
<keyword evidence="5" id="KW-0777">Teichoic acid biosynthesis</keyword>
<dbReference type="AlphaFoldDB" id="A0ABD5PZW2"/>
<dbReference type="RefSeq" id="WP_254270376.1">
    <property type="nucleotide sequence ID" value="NZ_CP100401.1"/>
</dbReference>
<keyword evidence="9" id="KW-1185">Reference proteome</keyword>
<keyword evidence="3" id="KW-1003">Cell membrane</keyword>
<dbReference type="GO" id="GO:0005886">
    <property type="term" value="C:plasma membrane"/>
    <property type="evidence" value="ECO:0007669"/>
    <property type="project" value="UniProtKB-SubCell"/>
</dbReference>
<dbReference type="Gene3D" id="3.40.50.11820">
    <property type="match status" value="1"/>
</dbReference>
<evidence type="ECO:0000256" key="2">
    <source>
        <dbReference type="ARBA" id="ARBA00010488"/>
    </source>
</evidence>
<dbReference type="InterPro" id="IPR043148">
    <property type="entry name" value="TagF_C"/>
</dbReference>
<reference evidence="8 9" key="1">
    <citation type="journal article" date="2019" name="Int. J. Syst. Evol. Microbiol.">
        <title>The Global Catalogue of Microorganisms (GCM) 10K type strain sequencing project: providing services to taxonomists for standard genome sequencing and annotation.</title>
        <authorList>
            <consortium name="The Broad Institute Genomics Platform"/>
            <consortium name="The Broad Institute Genome Sequencing Center for Infectious Disease"/>
            <person name="Wu L."/>
            <person name="Ma J."/>
        </authorList>
    </citation>
    <scope>NUCLEOTIDE SEQUENCE [LARGE SCALE GENOMIC DNA]</scope>
    <source>
        <strain evidence="8 9">XZYJ18</strain>
    </source>
</reference>
<dbReference type="SUPFAM" id="SSF53756">
    <property type="entry name" value="UDP-Glycosyltransferase/glycogen phosphorylase"/>
    <property type="match status" value="1"/>
</dbReference>
<evidence type="ECO:0000256" key="5">
    <source>
        <dbReference type="ARBA" id="ARBA00022944"/>
    </source>
</evidence>
<organism evidence="8 9">
    <name type="scientific">Halorussus aquaticus</name>
    <dbReference type="NCBI Taxonomy" id="2953748"/>
    <lineage>
        <taxon>Archaea</taxon>
        <taxon>Methanobacteriati</taxon>
        <taxon>Methanobacteriota</taxon>
        <taxon>Stenosarchaea group</taxon>
        <taxon>Halobacteria</taxon>
        <taxon>Halobacteriales</taxon>
        <taxon>Haladaptataceae</taxon>
        <taxon>Halorussus</taxon>
    </lineage>
</organism>
<evidence type="ECO:0000256" key="6">
    <source>
        <dbReference type="ARBA" id="ARBA00023136"/>
    </source>
</evidence>
<keyword evidence="6" id="KW-0472">Membrane</keyword>
<comment type="similarity">
    <text evidence="2">Belongs to the CDP-glycerol glycerophosphotransferase family.</text>
</comment>
<gene>
    <name evidence="8" type="ORF">ACFO9K_05935</name>
</gene>
<keyword evidence="4" id="KW-0808">Transferase</keyword>
<evidence type="ECO:0000256" key="1">
    <source>
        <dbReference type="ARBA" id="ARBA00004202"/>
    </source>
</evidence>
<dbReference type="Proteomes" id="UP001595945">
    <property type="component" value="Unassembled WGS sequence"/>
</dbReference>
<comment type="subcellular location">
    <subcellularLocation>
        <location evidence="1">Cell membrane</location>
        <topology evidence="1">Peripheral membrane protein</topology>
    </subcellularLocation>
</comment>
<feature type="region of interest" description="Disordered" evidence="7">
    <location>
        <begin position="398"/>
        <end position="423"/>
    </location>
</feature>
<dbReference type="PANTHER" id="PTHR37316:SF3">
    <property type="entry name" value="TEICHOIC ACID GLYCEROL-PHOSPHATE TRANSFERASE"/>
    <property type="match status" value="1"/>
</dbReference>
<dbReference type="Gene3D" id="3.40.50.12580">
    <property type="match status" value="1"/>
</dbReference>
<dbReference type="InterPro" id="IPR007554">
    <property type="entry name" value="Glycerophosphate_synth"/>
</dbReference>
<sequence length="423" mass="48338">MSDALTDAVGAVVSYLLRPLVFLLSHLVPRNDRVWAFTADQSGRFAENGKYLFLHAVERSDEIRPIWLARDREVLRELRGRGYETYHVDDWPGKYVALRAGCVFTSHGVPFWQYIGGATVVQMWHGNALKRLGNDIESDASLLVRSYRKHVIRNWDRFVTTGTADALAPFTSAFDVRPEQALPTGYPRDDVFFESVEGATVGLDGYDRLRELSEEATLISYMPTSRNAFEGDQGTIDGTKLGIEELDRTLAEHDAYLLLKAHPWSDVELDEEEFDRVVLLPSDLDIYPVLPLVDVLVTDYSSIYFDYLLLDRPVVFYAYDLDAYRDARGFYFDYDEVTPGPKPETADELHEWLRHFLEGDDGFEDERARVRNQFFRYQDGGASERIYRHVRGEVLGLPAETPGSVRDDARRATERTVEPGRSP</sequence>
<evidence type="ECO:0000256" key="7">
    <source>
        <dbReference type="SAM" id="MobiDB-lite"/>
    </source>
</evidence>
<dbReference type="InterPro" id="IPR043149">
    <property type="entry name" value="TagF_N"/>
</dbReference>
<name>A0ABD5PZW2_9EURY</name>
<comment type="caution">
    <text evidence="8">The sequence shown here is derived from an EMBL/GenBank/DDBJ whole genome shotgun (WGS) entry which is preliminary data.</text>
</comment>
<accession>A0ABD5PZW2</accession>
<dbReference type="Pfam" id="PF04464">
    <property type="entry name" value="Glyphos_transf"/>
    <property type="match status" value="1"/>
</dbReference>
<dbReference type="EMBL" id="JBHSHT010000001">
    <property type="protein sequence ID" value="MFC4823795.1"/>
    <property type="molecule type" value="Genomic_DNA"/>
</dbReference>
<proteinExistence type="inferred from homology"/>
<evidence type="ECO:0000313" key="8">
    <source>
        <dbReference type="EMBL" id="MFC4823795.1"/>
    </source>
</evidence>
<dbReference type="GO" id="GO:0016740">
    <property type="term" value="F:transferase activity"/>
    <property type="evidence" value="ECO:0007669"/>
    <property type="project" value="UniProtKB-KW"/>
</dbReference>
<dbReference type="PANTHER" id="PTHR37316">
    <property type="entry name" value="TEICHOIC ACID GLYCEROL-PHOSPHATE PRIMASE"/>
    <property type="match status" value="1"/>
</dbReference>
<protein>
    <submittedName>
        <fullName evidence="8">CDP-glycerol glycerophosphotransferase family protein</fullName>
    </submittedName>
</protein>
<evidence type="ECO:0000256" key="3">
    <source>
        <dbReference type="ARBA" id="ARBA00022475"/>
    </source>
</evidence>
<feature type="compositionally biased region" description="Basic and acidic residues" evidence="7">
    <location>
        <begin position="405"/>
        <end position="423"/>
    </location>
</feature>
<dbReference type="InterPro" id="IPR051612">
    <property type="entry name" value="Teichoic_Acid_Biosynth"/>
</dbReference>